<accession>W4K4U0</accession>
<dbReference type="GeneID" id="20665778"/>
<gene>
    <name evidence="2" type="ORF">HETIRDRAFT_101538</name>
</gene>
<dbReference type="OrthoDB" id="3245210at2759"/>
<dbReference type="HOGENOM" id="CLU_771741_0_0_1"/>
<evidence type="ECO:0000313" key="3">
    <source>
        <dbReference type="Proteomes" id="UP000030671"/>
    </source>
</evidence>
<evidence type="ECO:0000256" key="1">
    <source>
        <dbReference type="SAM" id="MobiDB-lite"/>
    </source>
</evidence>
<keyword evidence="3" id="KW-1185">Reference proteome</keyword>
<feature type="compositionally biased region" description="Low complexity" evidence="1">
    <location>
        <begin position="360"/>
        <end position="372"/>
    </location>
</feature>
<evidence type="ECO:0000313" key="2">
    <source>
        <dbReference type="EMBL" id="ETW80375.1"/>
    </source>
</evidence>
<dbReference type="Proteomes" id="UP000030671">
    <property type="component" value="Unassembled WGS sequence"/>
</dbReference>
<organism evidence="2 3">
    <name type="scientific">Heterobasidion irregulare (strain TC 32-1)</name>
    <dbReference type="NCBI Taxonomy" id="747525"/>
    <lineage>
        <taxon>Eukaryota</taxon>
        <taxon>Fungi</taxon>
        <taxon>Dikarya</taxon>
        <taxon>Basidiomycota</taxon>
        <taxon>Agaricomycotina</taxon>
        <taxon>Agaricomycetes</taxon>
        <taxon>Russulales</taxon>
        <taxon>Bondarzewiaceae</taxon>
        <taxon>Heterobasidion</taxon>
        <taxon>Heterobasidion annosum species complex</taxon>
    </lineage>
</organism>
<feature type="region of interest" description="Disordered" evidence="1">
    <location>
        <begin position="190"/>
        <end position="221"/>
    </location>
</feature>
<protein>
    <submittedName>
        <fullName evidence="2">Uncharacterized protein</fullName>
    </submittedName>
</protein>
<dbReference type="AlphaFoldDB" id="W4K4U0"/>
<sequence length="372" mass="43664">MSKRQPGQTKNALEIQLEAEEKKVDEIILRERKKAHLEWETFRRSARREMLEIEARSKERLADEKSKIEEVKIQAMGRLSKVREGMDEALRQLKSKHEREWSRLTGLETDIILEREREMAATRTSMEEEAEEKIKDVKAKLKAENDDLYGRFREAVQRARAEGRKRKTDAVEKWFEEKNKRERNLMLAKQTEAEASGQHREWERRAKSKGDESKRRTAEKGRKICLAGQQVSARAARAWAEYEDRWRRIKSDSRETVLLFRDIPWPTLKTPYHAFDIEIDGIHEFVLSPNHSPGMSVEARLNSELMRWDEDVFAYVLSRVAEADKTQVELGAILVRTFLEELLERSETTPSMGTDKRSSRNSLSSMSPYRED</sequence>
<dbReference type="KEGG" id="hir:HETIRDRAFT_101538"/>
<feature type="compositionally biased region" description="Basic and acidic residues" evidence="1">
    <location>
        <begin position="197"/>
        <end position="221"/>
    </location>
</feature>
<dbReference type="InParanoid" id="W4K4U0"/>
<name>W4K4U0_HETIT</name>
<dbReference type="EMBL" id="KI925459">
    <property type="protein sequence ID" value="ETW80375.1"/>
    <property type="molecule type" value="Genomic_DNA"/>
</dbReference>
<reference evidence="2 3" key="1">
    <citation type="journal article" date="2012" name="New Phytol.">
        <title>Insight into trade-off between wood decay and parasitism from the genome of a fungal forest pathogen.</title>
        <authorList>
            <person name="Olson A."/>
            <person name="Aerts A."/>
            <person name="Asiegbu F."/>
            <person name="Belbahri L."/>
            <person name="Bouzid O."/>
            <person name="Broberg A."/>
            <person name="Canback B."/>
            <person name="Coutinho P.M."/>
            <person name="Cullen D."/>
            <person name="Dalman K."/>
            <person name="Deflorio G."/>
            <person name="van Diepen L.T."/>
            <person name="Dunand C."/>
            <person name="Duplessis S."/>
            <person name="Durling M."/>
            <person name="Gonthier P."/>
            <person name="Grimwood J."/>
            <person name="Fossdal C.G."/>
            <person name="Hansson D."/>
            <person name="Henrissat B."/>
            <person name="Hietala A."/>
            <person name="Himmelstrand K."/>
            <person name="Hoffmeister D."/>
            <person name="Hogberg N."/>
            <person name="James T.Y."/>
            <person name="Karlsson M."/>
            <person name="Kohler A."/>
            <person name="Kues U."/>
            <person name="Lee Y.H."/>
            <person name="Lin Y.C."/>
            <person name="Lind M."/>
            <person name="Lindquist E."/>
            <person name="Lombard V."/>
            <person name="Lucas S."/>
            <person name="Lunden K."/>
            <person name="Morin E."/>
            <person name="Murat C."/>
            <person name="Park J."/>
            <person name="Raffaello T."/>
            <person name="Rouze P."/>
            <person name="Salamov A."/>
            <person name="Schmutz J."/>
            <person name="Solheim H."/>
            <person name="Stahlberg J."/>
            <person name="Velez H."/>
            <person name="de Vries R.P."/>
            <person name="Wiebenga A."/>
            <person name="Woodward S."/>
            <person name="Yakovlev I."/>
            <person name="Garbelotto M."/>
            <person name="Martin F."/>
            <person name="Grigoriev I.V."/>
            <person name="Stenlid J."/>
        </authorList>
    </citation>
    <scope>NUCLEOTIDE SEQUENCE [LARGE SCALE GENOMIC DNA]</scope>
    <source>
        <strain evidence="2 3">TC 32-1</strain>
    </source>
</reference>
<dbReference type="RefSeq" id="XP_009547135.1">
    <property type="nucleotide sequence ID" value="XM_009548840.1"/>
</dbReference>
<proteinExistence type="predicted"/>
<feature type="region of interest" description="Disordered" evidence="1">
    <location>
        <begin position="346"/>
        <end position="372"/>
    </location>
</feature>